<dbReference type="EMBL" id="JARJCW010000037">
    <property type="protein sequence ID" value="KAJ7207205.1"/>
    <property type="molecule type" value="Genomic_DNA"/>
</dbReference>
<dbReference type="Proteomes" id="UP001219525">
    <property type="component" value="Unassembled WGS sequence"/>
</dbReference>
<feature type="transmembrane region" description="Helical" evidence="1">
    <location>
        <begin position="128"/>
        <end position="148"/>
    </location>
</feature>
<reference evidence="3" key="1">
    <citation type="submission" date="2023-03" db="EMBL/GenBank/DDBJ databases">
        <title>Massive genome expansion in bonnet fungi (Mycena s.s.) driven by repeated elements and novel gene families across ecological guilds.</title>
        <authorList>
            <consortium name="Lawrence Berkeley National Laboratory"/>
            <person name="Harder C.B."/>
            <person name="Miyauchi S."/>
            <person name="Viragh M."/>
            <person name="Kuo A."/>
            <person name="Thoen E."/>
            <person name="Andreopoulos B."/>
            <person name="Lu D."/>
            <person name="Skrede I."/>
            <person name="Drula E."/>
            <person name="Henrissat B."/>
            <person name="Morin E."/>
            <person name="Kohler A."/>
            <person name="Barry K."/>
            <person name="LaButti K."/>
            <person name="Morin E."/>
            <person name="Salamov A."/>
            <person name="Lipzen A."/>
            <person name="Mereny Z."/>
            <person name="Hegedus B."/>
            <person name="Baldrian P."/>
            <person name="Stursova M."/>
            <person name="Weitz H."/>
            <person name="Taylor A."/>
            <person name="Grigoriev I.V."/>
            <person name="Nagy L.G."/>
            <person name="Martin F."/>
            <person name="Kauserud H."/>
        </authorList>
    </citation>
    <scope>NUCLEOTIDE SEQUENCE</scope>
    <source>
        <strain evidence="3">9144</strain>
    </source>
</reference>
<dbReference type="InterPro" id="IPR045338">
    <property type="entry name" value="DUF6535"/>
</dbReference>
<proteinExistence type="predicted"/>
<feature type="transmembrane region" description="Helical" evidence="1">
    <location>
        <begin position="160"/>
        <end position="184"/>
    </location>
</feature>
<evidence type="ECO:0000313" key="3">
    <source>
        <dbReference type="EMBL" id="KAJ7207205.1"/>
    </source>
</evidence>
<keyword evidence="4" id="KW-1185">Reference proteome</keyword>
<protein>
    <recommendedName>
        <fullName evidence="2">DUF6535 domain-containing protein</fullName>
    </recommendedName>
</protein>
<accession>A0AAD6YDI0</accession>
<feature type="transmembrane region" description="Helical" evidence="1">
    <location>
        <begin position="70"/>
        <end position="92"/>
    </location>
</feature>
<evidence type="ECO:0000259" key="2">
    <source>
        <dbReference type="Pfam" id="PF20153"/>
    </source>
</evidence>
<comment type="caution">
    <text evidence="3">The sequence shown here is derived from an EMBL/GenBank/DDBJ whole genome shotgun (WGS) entry which is preliminary data.</text>
</comment>
<organism evidence="3 4">
    <name type="scientific">Mycena pura</name>
    <dbReference type="NCBI Taxonomy" id="153505"/>
    <lineage>
        <taxon>Eukaryota</taxon>
        <taxon>Fungi</taxon>
        <taxon>Dikarya</taxon>
        <taxon>Basidiomycota</taxon>
        <taxon>Agaricomycotina</taxon>
        <taxon>Agaricomycetes</taxon>
        <taxon>Agaricomycetidae</taxon>
        <taxon>Agaricales</taxon>
        <taxon>Marasmiineae</taxon>
        <taxon>Mycenaceae</taxon>
        <taxon>Mycena</taxon>
    </lineage>
</organism>
<keyword evidence="1" id="KW-0812">Transmembrane</keyword>
<keyword evidence="1" id="KW-1133">Transmembrane helix</keyword>
<dbReference type="Pfam" id="PF20153">
    <property type="entry name" value="DUF6535"/>
    <property type="match status" value="1"/>
</dbReference>
<gene>
    <name evidence="3" type="ORF">GGX14DRAFT_456567</name>
</gene>
<sequence length="657" mass="73290">MTDRIQPSVERWRSGLDALLVFDKVARTNELLVNLTDIVVALGGRPASELNVTSPTQFRPDSSNVRVNGLWSLSLTLSLAIAALAVGCRAFTNMIDWSRHKKAYERLADIWTRWNAKNRLLRPAIESLPWLLIFPVLLFLIGILDMLISSVETLAFLPPFLVAALGLSVLSVTAVAALFCFIIVDGSIHPASSPFQSTFARTIHTSLAPRFERLRLVFSHGLAHSIKRETDMSQPFEEGTSATSLPPDTIDLYHKIVQLTHEDESLNQAAGALFNIINNGAGSLYGDEVYISSQECATLRHLLSPEASIRCNRTAASVIVRIQTVEPHRSIAYPGGEFGPILVALTEAAKRAGAGYTLAALWDSPFIRTIAVMLFEEDIDSTEHPLILRCLSSKLSQWHRLLFSHPECAGHHQSVLSFLLDVLYAKLHETLPAVANKVDARAVDLLLSPRFTLAAVPVSISTRNFMQSLIYRFPWEHQHELAHIIRWIMKATAPLHVVSCYLRNVDGLSPEQAESLSWVLCGNLFAIVDTVAQVCLDTEDFEDWALLAELCSTCLVKFITSRDRLGIVGFPFDLASTFLRVARNASLNPESPTFRHLSTIYRFVHDTPHLRYTELLTEFQAFLDIVEGKLSTEQDATYEDLYSTVYESRYTAANNYV</sequence>
<evidence type="ECO:0000313" key="4">
    <source>
        <dbReference type="Proteomes" id="UP001219525"/>
    </source>
</evidence>
<keyword evidence="1" id="KW-0472">Membrane</keyword>
<dbReference type="AlphaFoldDB" id="A0AAD6YDI0"/>
<feature type="domain" description="DUF6535" evidence="2">
    <location>
        <begin position="25"/>
        <end position="148"/>
    </location>
</feature>
<name>A0AAD6YDI0_9AGAR</name>
<evidence type="ECO:0000256" key="1">
    <source>
        <dbReference type="SAM" id="Phobius"/>
    </source>
</evidence>